<feature type="region of interest" description="Disordered" evidence="1">
    <location>
        <begin position="42"/>
        <end position="66"/>
    </location>
</feature>
<protein>
    <submittedName>
        <fullName evidence="2">Uncharacterized protein</fullName>
    </submittedName>
</protein>
<keyword evidence="3" id="KW-1185">Reference proteome</keyword>
<proteinExistence type="predicted"/>
<gene>
    <name evidence="2" type="ORF">E2C01_019375</name>
</gene>
<organism evidence="2 3">
    <name type="scientific">Portunus trituberculatus</name>
    <name type="common">Swimming crab</name>
    <name type="synonym">Neptunus trituberculatus</name>
    <dbReference type="NCBI Taxonomy" id="210409"/>
    <lineage>
        <taxon>Eukaryota</taxon>
        <taxon>Metazoa</taxon>
        <taxon>Ecdysozoa</taxon>
        <taxon>Arthropoda</taxon>
        <taxon>Crustacea</taxon>
        <taxon>Multicrustacea</taxon>
        <taxon>Malacostraca</taxon>
        <taxon>Eumalacostraca</taxon>
        <taxon>Eucarida</taxon>
        <taxon>Decapoda</taxon>
        <taxon>Pleocyemata</taxon>
        <taxon>Brachyura</taxon>
        <taxon>Eubrachyura</taxon>
        <taxon>Portunoidea</taxon>
        <taxon>Portunidae</taxon>
        <taxon>Portuninae</taxon>
        <taxon>Portunus</taxon>
    </lineage>
</organism>
<sequence>MRRILHTGADKALVRSELAVGVYPLLRCDPCTASSVSRICTPASHHHTAPPLYDELREQQKTFRGS</sequence>
<dbReference type="AlphaFoldDB" id="A0A5B7DXF0"/>
<name>A0A5B7DXF0_PORTR</name>
<accession>A0A5B7DXF0</accession>
<dbReference type="Proteomes" id="UP000324222">
    <property type="component" value="Unassembled WGS sequence"/>
</dbReference>
<evidence type="ECO:0000313" key="3">
    <source>
        <dbReference type="Proteomes" id="UP000324222"/>
    </source>
</evidence>
<dbReference type="EMBL" id="VSRR010001575">
    <property type="protein sequence ID" value="MPC26240.1"/>
    <property type="molecule type" value="Genomic_DNA"/>
</dbReference>
<comment type="caution">
    <text evidence="2">The sequence shown here is derived from an EMBL/GenBank/DDBJ whole genome shotgun (WGS) entry which is preliminary data.</text>
</comment>
<feature type="compositionally biased region" description="Basic and acidic residues" evidence="1">
    <location>
        <begin position="54"/>
        <end position="66"/>
    </location>
</feature>
<evidence type="ECO:0000313" key="2">
    <source>
        <dbReference type="EMBL" id="MPC26240.1"/>
    </source>
</evidence>
<reference evidence="2 3" key="1">
    <citation type="submission" date="2019-05" db="EMBL/GenBank/DDBJ databases">
        <title>Another draft genome of Portunus trituberculatus and its Hox gene families provides insights of decapod evolution.</title>
        <authorList>
            <person name="Jeong J.-H."/>
            <person name="Song I."/>
            <person name="Kim S."/>
            <person name="Choi T."/>
            <person name="Kim D."/>
            <person name="Ryu S."/>
            <person name="Kim W."/>
        </authorList>
    </citation>
    <scope>NUCLEOTIDE SEQUENCE [LARGE SCALE GENOMIC DNA]</scope>
    <source>
        <tissue evidence="2">Muscle</tissue>
    </source>
</reference>
<evidence type="ECO:0000256" key="1">
    <source>
        <dbReference type="SAM" id="MobiDB-lite"/>
    </source>
</evidence>